<evidence type="ECO:0000313" key="2">
    <source>
        <dbReference type="Proteomes" id="UP001241605"/>
    </source>
</evidence>
<proteinExistence type="predicted"/>
<sequence>MYYGAGEGSLVIASLNAGNSGALYVGGGGINSGFQRALSGQDTSAYQTDHQALAKSTPVGQTATQTYSSADPCASMTICNKPVALALAAVAAGRTDYTGVAFLDAFGDALCPKGNPNNRAMAYVAPPLGSAYTDDASFLSDVSLVGTHAIEALHAHNQWAEAQNAPVIEGLRMCMYSSVIYGREGVSQDSIALAIFAGIQTGLIQTGCKLAELQMPVGSEANNPYFAAVQNKLAS</sequence>
<keyword evidence="2" id="KW-1185">Reference proteome</keyword>
<protein>
    <submittedName>
        <fullName evidence="1">Uncharacterized protein</fullName>
    </submittedName>
</protein>
<organism evidence="1 2">
    <name type="scientific">Tropicibacter oceani</name>
    <dbReference type="NCBI Taxonomy" id="3058420"/>
    <lineage>
        <taxon>Bacteria</taxon>
        <taxon>Pseudomonadati</taxon>
        <taxon>Pseudomonadota</taxon>
        <taxon>Alphaproteobacteria</taxon>
        <taxon>Rhodobacterales</taxon>
        <taxon>Roseobacteraceae</taxon>
        <taxon>Tropicibacter</taxon>
    </lineage>
</organism>
<accession>A0ABY8QHJ5</accession>
<name>A0ABY8QHJ5_9RHOB</name>
<gene>
    <name evidence="1" type="ORF">QF118_00235</name>
</gene>
<reference evidence="1 2" key="1">
    <citation type="submission" date="2023-05" db="EMBL/GenBank/DDBJ databases">
        <title>YMD87, complete Genome.</title>
        <authorList>
            <person name="Zhang J."/>
            <person name="Xu X."/>
        </authorList>
    </citation>
    <scope>NUCLEOTIDE SEQUENCE [LARGE SCALE GENOMIC DNA]</scope>
    <source>
        <strain evidence="1 2">YMD87</strain>
    </source>
</reference>
<dbReference type="Proteomes" id="UP001241605">
    <property type="component" value="Chromosome"/>
</dbReference>
<dbReference type="RefSeq" id="WP_282300631.1">
    <property type="nucleotide sequence ID" value="NZ_CP124616.1"/>
</dbReference>
<dbReference type="EMBL" id="CP124616">
    <property type="protein sequence ID" value="WGW04000.1"/>
    <property type="molecule type" value="Genomic_DNA"/>
</dbReference>
<evidence type="ECO:0000313" key="1">
    <source>
        <dbReference type="EMBL" id="WGW04000.1"/>
    </source>
</evidence>